<dbReference type="Pfam" id="PF02801">
    <property type="entry name" value="Ketoacyl-synt_C"/>
    <property type="match status" value="1"/>
</dbReference>
<gene>
    <name evidence="5" type="ORF">HMPREF0083_02074</name>
</gene>
<reference evidence="5 6" key="1">
    <citation type="submission" date="2013-08" db="EMBL/GenBank/DDBJ databases">
        <authorList>
            <person name="Weinstock G."/>
            <person name="Sodergren E."/>
            <person name="Wylie T."/>
            <person name="Fulton L."/>
            <person name="Fulton R."/>
            <person name="Fronick C."/>
            <person name="O'Laughlin M."/>
            <person name="Godfrey J."/>
            <person name="Miner T."/>
            <person name="Herter B."/>
            <person name="Appelbaum E."/>
            <person name="Cordes M."/>
            <person name="Lek S."/>
            <person name="Wollam A."/>
            <person name="Pepin K.H."/>
            <person name="Palsikar V.B."/>
            <person name="Mitreva M."/>
            <person name="Wilson R.K."/>
        </authorList>
    </citation>
    <scope>NUCLEOTIDE SEQUENCE [LARGE SCALE GENOMIC DNA]</scope>
    <source>
        <strain evidence="5 6">ATCC 12856</strain>
    </source>
</reference>
<dbReference type="STRING" id="649747.HMPREF0083_02074"/>
<feature type="domain" description="Ketosynthase family 3 (KS3)" evidence="4">
    <location>
        <begin position="13"/>
        <end position="405"/>
    </location>
</feature>
<name>U1YGB8_ANEAE</name>
<accession>U1YGB8</accession>
<dbReference type="InterPro" id="IPR016039">
    <property type="entry name" value="Thiolase-like"/>
</dbReference>
<dbReference type="PATRIC" id="fig|649747.3.peg.1872"/>
<dbReference type="Proteomes" id="UP000016511">
    <property type="component" value="Unassembled WGS sequence"/>
</dbReference>
<comment type="similarity">
    <text evidence="1 3">Belongs to the thiolase-like superfamily. Beta-ketoacyl-ACP synthases family.</text>
</comment>
<evidence type="ECO:0000256" key="1">
    <source>
        <dbReference type="ARBA" id="ARBA00008467"/>
    </source>
</evidence>
<dbReference type="SMART" id="SM00825">
    <property type="entry name" value="PKS_KS"/>
    <property type="match status" value="1"/>
</dbReference>
<dbReference type="InterPro" id="IPR000794">
    <property type="entry name" value="Beta-ketoacyl_synthase"/>
</dbReference>
<protein>
    <submittedName>
        <fullName evidence="5">Beta-ketoacyl synthase protein</fullName>
    </submittedName>
</protein>
<dbReference type="EMBL" id="AWSJ01000136">
    <property type="protein sequence ID" value="ERI09811.1"/>
    <property type="molecule type" value="Genomic_DNA"/>
</dbReference>
<evidence type="ECO:0000313" key="6">
    <source>
        <dbReference type="Proteomes" id="UP000016511"/>
    </source>
</evidence>
<proteinExistence type="inferred from homology"/>
<dbReference type="InterPro" id="IPR014030">
    <property type="entry name" value="Ketoacyl_synth_N"/>
</dbReference>
<evidence type="ECO:0000256" key="3">
    <source>
        <dbReference type="RuleBase" id="RU003694"/>
    </source>
</evidence>
<comment type="caution">
    <text evidence="5">The sequence shown here is derived from an EMBL/GenBank/DDBJ whole genome shotgun (WGS) entry which is preliminary data.</text>
</comment>
<dbReference type="InterPro" id="IPR014031">
    <property type="entry name" value="Ketoacyl_synth_C"/>
</dbReference>
<dbReference type="AlphaFoldDB" id="U1YGB8"/>
<organism evidence="5 6">
    <name type="scientific">Aneurinibacillus aneurinilyticus ATCC 12856</name>
    <dbReference type="NCBI Taxonomy" id="649747"/>
    <lineage>
        <taxon>Bacteria</taxon>
        <taxon>Bacillati</taxon>
        <taxon>Bacillota</taxon>
        <taxon>Bacilli</taxon>
        <taxon>Bacillales</taxon>
        <taxon>Paenibacillaceae</taxon>
        <taxon>Aneurinibacillus group</taxon>
        <taxon>Aneurinibacillus</taxon>
    </lineage>
</organism>
<sequence>MEIILERRENVEREKIVITGYGIKVPGGYGVEHFTDTLLTEKSALDLFIGEGTEGKNIAFGVVHDRLEDVQDKKYKRYPRISLLAMSAAGEAIRMAGYKNWDTYRTGVFMGTALGGTLGYDQMVVLAHQSNFKDVPVNGCGIVHYHSLASSIAEFVGVHGVTRTVATGCSASIDAIQDAMMYLHMGELDACIVGGADAPLSKTVMYAFGKIRCLSQDKELHMMGVPFSKKSGGFVMAEGASVLILEKESIARKRGARILGVIDGISTTNDGKGIFFSDREGKHLLHDIKRAAGGKNPSYVNSQALGMVENDTIEAINHMKVFGESVPITSIKGITGHTFGASAGMQIISSLIGMERHFIPSTIHIGQNDYPDVPIVCHTIQTQVDSFIVTSHGYGGNNACIFISKYEC</sequence>
<keyword evidence="2 3" id="KW-0808">Transferase</keyword>
<dbReference type="PANTHER" id="PTHR11712:SF336">
    <property type="entry name" value="3-OXOACYL-[ACYL-CARRIER-PROTEIN] SYNTHASE, MITOCHONDRIAL"/>
    <property type="match status" value="1"/>
</dbReference>
<evidence type="ECO:0000256" key="2">
    <source>
        <dbReference type="ARBA" id="ARBA00022679"/>
    </source>
</evidence>
<dbReference type="InterPro" id="IPR020841">
    <property type="entry name" value="PKS_Beta-ketoAc_synthase_dom"/>
</dbReference>
<dbReference type="Gene3D" id="3.40.47.10">
    <property type="match status" value="1"/>
</dbReference>
<keyword evidence="6" id="KW-1185">Reference proteome</keyword>
<dbReference type="PANTHER" id="PTHR11712">
    <property type="entry name" value="POLYKETIDE SYNTHASE-RELATED"/>
    <property type="match status" value="1"/>
</dbReference>
<dbReference type="HOGENOM" id="CLU_000022_69_2_9"/>
<dbReference type="GO" id="GO:0006633">
    <property type="term" value="P:fatty acid biosynthetic process"/>
    <property type="evidence" value="ECO:0007669"/>
    <property type="project" value="InterPro"/>
</dbReference>
<dbReference type="SUPFAM" id="SSF53901">
    <property type="entry name" value="Thiolase-like"/>
    <property type="match status" value="2"/>
</dbReference>
<dbReference type="Pfam" id="PF00109">
    <property type="entry name" value="ketoacyl-synt"/>
    <property type="match status" value="1"/>
</dbReference>
<evidence type="ECO:0000313" key="5">
    <source>
        <dbReference type="EMBL" id="ERI09811.1"/>
    </source>
</evidence>
<evidence type="ECO:0000259" key="4">
    <source>
        <dbReference type="PROSITE" id="PS52004"/>
    </source>
</evidence>
<dbReference type="PROSITE" id="PS00606">
    <property type="entry name" value="KS3_1"/>
    <property type="match status" value="1"/>
</dbReference>
<dbReference type="InterPro" id="IPR018201">
    <property type="entry name" value="Ketoacyl_synth_AS"/>
</dbReference>
<dbReference type="PROSITE" id="PS52004">
    <property type="entry name" value="KS3_2"/>
    <property type="match status" value="1"/>
</dbReference>
<dbReference type="GO" id="GO:0004315">
    <property type="term" value="F:3-oxoacyl-[acyl-carrier-protein] synthase activity"/>
    <property type="evidence" value="ECO:0007669"/>
    <property type="project" value="InterPro"/>
</dbReference>
<dbReference type="eggNOG" id="COG0304">
    <property type="taxonomic scope" value="Bacteria"/>
</dbReference>